<dbReference type="Proteomes" id="UP000430692">
    <property type="component" value="Unassembled WGS sequence"/>
</dbReference>
<evidence type="ECO:0008006" key="8">
    <source>
        <dbReference type="Google" id="ProtNLM"/>
    </source>
</evidence>
<evidence type="ECO:0000256" key="5">
    <source>
        <dbReference type="ARBA" id="ARBA00023136"/>
    </source>
</evidence>
<sequence length="104" mass="12209">MGKVPLFCCWMNQLPIWISSVLEIIELVQHLNDRFRIIVILVLYDLNHTCLYYDQVIVMKEGFIFQKGTPKQVMTKNTMQEIFGVDAKIGTDLETDRPYIRSLK</sequence>
<dbReference type="GO" id="GO:0005886">
    <property type="term" value="C:plasma membrane"/>
    <property type="evidence" value="ECO:0007669"/>
    <property type="project" value="UniProtKB-SubCell"/>
</dbReference>
<proteinExistence type="predicted"/>
<evidence type="ECO:0000256" key="3">
    <source>
        <dbReference type="ARBA" id="ARBA00022475"/>
    </source>
</evidence>
<dbReference type="Gene3D" id="3.40.50.300">
    <property type="entry name" value="P-loop containing nucleotide triphosphate hydrolases"/>
    <property type="match status" value="1"/>
</dbReference>
<dbReference type="EMBL" id="WUUL01000020">
    <property type="protein sequence ID" value="MXQ55846.1"/>
    <property type="molecule type" value="Genomic_DNA"/>
</dbReference>
<gene>
    <name evidence="6" type="ORF">GSM42_19380</name>
</gene>
<evidence type="ECO:0000256" key="2">
    <source>
        <dbReference type="ARBA" id="ARBA00022448"/>
    </source>
</evidence>
<evidence type="ECO:0000256" key="4">
    <source>
        <dbReference type="ARBA" id="ARBA00023065"/>
    </source>
</evidence>
<dbReference type="GO" id="GO:0006811">
    <property type="term" value="P:monoatomic ion transport"/>
    <property type="evidence" value="ECO:0007669"/>
    <property type="project" value="UniProtKB-KW"/>
</dbReference>
<protein>
    <recommendedName>
        <fullName evidence="8">Iron complex transport system ATP-binding protein</fullName>
    </recommendedName>
</protein>
<keyword evidence="2" id="KW-0813">Transport</keyword>
<evidence type="ECO:0000313" key="7">
    <source>
        <dbReference type="Proteomes" id="UP000430692"/>
    </source>
</evidence>
<keyword evidence="3" id="KW-1003">Cell membrane</keyword>
<dbReference type="PANTHER" id="PTHR42771:SF4">
    <property type="entry name" value="IRON(3+)-HYDROXAMATE IMPORT ATP-BINDING PROTEIN FHUC"/>
    <property type="match status" value="1"/>
</dbReference>
<keyword evidence="5" id="KW-0472">Membrane</keyword>
<dbReference type="InterPro" id="IPR027417">
    <property type="entry name" value="P-loop_NTPase"/>
</dbReference>
<dbReference type="PANTHER" id="PTHR42771">
    <property type="entry name" value="IRON(3+)-HYDROXAMATE IMPORT ATP-BINDING PROTEIN FHUC"/>
    <property type="match status" value="1"/>
</dbReference>
<dbReference type="RefSeq" id="WP_237446716.1">
    <property type="nucleotide sequence ID" value="NZ_WUUL01000020.1"/>
</dbReference>
<accession>A0A6I4W1L0</accession>
<organism evidence="6 7">
    <name type="scientific">Shimazuella alba</name>
    <dbReference type="NCBI Taxonomy" id="2690964"/>
    <lineage>
        <taxon>Bacteria</taxon>
        <taxon>Bacillati</taxon>
        <taxon>Bacillota</taxon>
        <taxon>Bacilli</taxon>
        <taxon>Bacillales</taxon>
        <taxon>Thermoactinomycetaceae</taxon>
        <taxon>Shimazuella</taxon>
    </lineage>
</organism>
<dbReference type="AlphaFoldDB" id="A0A6I4W1L0"/>
<dbReference type="SUPFAM" id="SSF52540">
    <property type="entry name" value="P-loop containing nucleoside triphosphate hydrolases"/>
    <property type="match status" value="1"/>
</dbReference>
<keyword evidence="4" id="KW-0406">Ion transport</keyword>
<name>A0A6I4W1L0_9BACL</name>
<dbReference type="InterPro" id="IPR051535">
    <property type="entry name" value="Siderophore_ABC-ATPase"/>
</dbReference>
<reference evidence="6 7" key="1">
    <citation type="submission" date="2019-12" db="EMBL/GenBank/DDBJ databases">
        <title>Whole-genome analyses of novel actinobacteria.</title>
        <authorList>
            <person name="Sahin N."/>
            <person name="Saygin H."/>
        </authorList>
    </citation>
    <scope>NUCLEOTIDE SEQUENCE [LARGE SCALE GENOMIC DNA]</scope>
    <source>
        <strain evidence="6 7">KC615</strain>
    </source>
</reference>
<evidence type="ECO:0000256" key="1">
    <source>
        <dbReference type="ARBA" id="ARBA00004202"/>
    </source>
</evidence>
<comment type="subcellular location">
    <subcellularLocation>
        <location evidence="1">Cell membrane</location>
        <topology evidence="1">Peripheral membrane protein</topology>
    </subcellularLocation>
</comment>
<evidence type="ECO:0000313" key="6">
    <source>
        <dbReference type="EMBL" id="MXQ55846.1"/>
    </source>
</evidence>
<keyword evidence="7" id="KW-1185">Reference proteome</keyword>
<comment type="caution">
    <text evidence="6">The sequence shown here is derived from an EMBL/GenBank/DDBJ whole genome shotgun (WGS) entry which is preliminary data.</text>
</comment>